<dbReference type="GO" id="GO:0005975">
    <property type="term" value="P:carbohydrate metabolic process"/>
    <property type="evidence" value="ECO:0007669"/>
    <property type="project" value="InterPro"/>
</dbReference>
<dbReference type="InterPro" id="IPR000322">
    <property type="entry name" value="Glyco_hydro_31_TIM"/>
</dbReference>
<dbReference type="Pfam" id="PF21365">
    <property type="entry name" value="Glyco_hydro_31_3rd"/>
    <property type="match status" value="1"/>
</dbReference>
<comment type="similarity">
    <text evidence="1 4">Belongs to the glycosyl hydrolase 31 family.</text>
</comment>
<evidence type="ECO:0000256" key="1">
    <source>
        <dbReference type="ARBA" id="ARBA00007806"/>
    </source>
</evidence>
<dbReference type="SUPFAM" id="SSF74650">
    <property type="entry name" value="Galactose mutarotase-like"/>
    <property type="match status" value="1"/>
</dbReference>
<dbReference type="CDD" id="cd06603">
    <property type="entry name" value="GH31_GANC_GANAB_alpha"/>
    <property type="match status" value="1"/>
</dbReference>
<evidence type="ECO:0000256" key="2">
    <source>
        <dbReference type="ARBA" id="ARBA00022801"/>
    </source>
</evidence>
<sequence length="953" mass="106808">MHLLVSFRFRFCQTCSVAAKITADCGPVYQNVFLNVCSRWRKRGVNRCLLSACPCVDPDDDDDDDDEPKGKFKKSDHVAFYRRQMQGPNLQHRALLDTMVLTEKGARFELLEPDTQTRLLLLVSPCKNDTVRILIDELRPVKARYRVPDVITGEQQCEQLRVERRSRDSVTLSWSAGRHQVCVRRSPFRVEILCEHEVMATFNSEGKLWFETLQGGPRATSRGSELHEDPPPLLGKEVFGQFADVTADVPSSVGADFCLHGFGHVYGLPEHADSLQLRDTSDGDPYRLYNLDAFAYDLYSRLGLYGSVPLLVAHKDDRTLGVFWLNASETFVNVHYSDSDPQVTVNDQTPPVKSGRPQTDVHWLSESGVIDCVVLLGPGPQQLFSQYAQLTGYPSLPPLFALGYHQCRWSYDDEADVKAVDSGFDRHDIPYDVIWLDIEHTDGMRYFTWDPVHFPEPAALQRHLEEKHRKLVVISDPHIKVDPDWSLYCEARDAGHFVKDREGRFYQGSCWPGESCYLDFSSPATRAWYSRCFALDKYKGSTPSLFVWNDMNEPSVFDEPEKTMPKDAVHHGGWEHRELHNLYGFYQHMATAEGLVTRSGGSERPFVLSRSFFAGSQRHGAVWTGDNVASWEYLKISISMVLSLSVAGIVFCGADVGGFVKDPDPELLVRWYQAAALQPFFRGHSAKVTKRREPWLFGEEVTAAVRAAIQQRYCLLPYWYTLFHQAHTSGLPPVRPLWVEFSKEQSTFAVDSQYMIGAALLACPVIKPGVQEIKVSLPGSGEIWYDVHSAKAYEGGKTLSLPVTLDTAPVFQRGGSVVCRSTGSGSCTAELQQLPLSITVALNSQAAADGELYLDDGHSFSYRDRKAFCLRRFNMLSGRLLCRPASGDGAFDCDTVVNSVTVLGLKSKPSAVTVHASGCEDTSAAFQYVETCCRLTVSSLQLRVATAWDVQIL</sequence>
<dbReference type="SUPFAM" id="SSF51445">
    <property type="entry name" value="(Trans)glycosidases"/>
    <property type="match status" value="1"/>
</dbReference>
<dbReference type="PANTHER" id="PTHR22762">
    <property type="entry name" value="ALPHA-GLUCOSIDASE"/>
    <property type="match status" value="1"/>
</dbReference>
<dbReference type="InterPro" id="IPR030458">
    <property type="entry name" value="Glyco_hydro_31_AS"/>
</dbReference>
<dbReference type="PANTHER" id="PTHR22762:SF60">
    <property type="entry name" value="NEUTRAL ALPHA-GLUCOSIDASE C"/>
    <property type="match status" value="1"/>
</dbReference>
<keyword evidence="2 4" id="KW-0378">Hydrolase</keyword>
<reference evidence="8 9" key="1">
    <citation type="submission" date="2019-06" db="EMBL/GenBank/DDBJ databases">
        <title>Draft genomes of female and male turbot (Scophthalmus maximus).</title>
        <authorList>
            <person name="Xu H."/>
            <person name="Xu X.-W."/>
            <person name="Shao C."/>
            <person name="Chen S."/>
        </authorList>
    </citation>
    <scope>NUCLEOTIDE SEQUENCE [LARGE SCALE GENOMIC DNA]</scope>
    <source>
        <strain evidence="8">Ysfricsl-2016a</strain>
        <tissue evidence="8">Blood</tissue>
    </source>
</reference>
<proteinExistence type="inferred from homology"/>
<dbReference type="SUPFAM" id="SSF51011">
    <property type="entry name" value="Glycosyl hydrolase domain"/>
    <property type="match status" value="1"/>
</dbReference>
<dbReference type="EMBL" id="VEVO01000003">
    <property type="protein sequence ID" value="KAF0043878.1"/>
    <property type="molecule type" value="Genomic_DNA"/>
</dbReference>
<dbReference type="FunFam" id="2.60.40.1180:FF:000023">
    <property type="entry name" value="neutral alpha-glucosidase AB isoform X2"/>
    <property type="match status" value="1"/>
</dbReference>
<feature type="domain" description="Glycosyl hydrolase family 31 C-terminal" evidence="7">
    <location>
        <begin position="730"/>
        <end position="818"/>
    </location>
</feature>
<feature type="domain" description="Glycoside hydrolase family 31 TIM barrel" evidence="5">
    <location>
        <begin position="394"/>
        <end position="722"/>
    </location>
</feature>
<comment type="caution">
    <text evidence="8">The sequence shown here is derived from an EMBL/GenBank/DDBJ whole genome shotgun (WGS) entry which is preliminary data.</text>
</comment>
<dbReference type="InterPro" id="IPR017853">
    <property type="entry name" value="GH"/>
</dbReference>
<dbReference type="InterPro" id="IPR025887">
    <property type="entry name" value="Glyco_hydro_31_N_dom"/>
</dbReference>
<evidence type="ECO:0000256" key="3">
    <source>
        <dbReference type="ARBA" id="ARBA00023295"/>
    </source>
</evidence>
<evidence type="ECO:0000313" key="8">
    <source>
        <dbReference type="EMBL" id="KAF0043878.1"/>
    </source>
</evidence>
<dbReference type="FunFam" id="3.20.20.80:FF:000046">
    <property type="entry name" value="Glucosidase alpha, neutral C"/>
    <property type="match status" value="1"/>
</dbReference>
<dbReference type="Gene3D" id="2.60.40.1760">
    <property type="entry name" value="glycosyl hydrolase (family 31)"/>
    <property type="match status" value="1"/>
</dbReference>
<dbReference type="InterPro" id="IPR013780">
    <property type="entry name" value="Glyco_hydro_b"/>
</dbReference>
<dbReference type="Pfam" id="PF01055">
    <property type="entry name" value="Glyco_hydro_31_2nd"/>
    <property type="match status" value="1"/>
</dbReference>
<dbReference type="Gene3D" id="3.20.20.80">
    <property type="entry name" value="Glycosidases"/>
    <property type="match status" value="2"/>
</dbReference>
<dbReference type="FunFam" id="3.20.20.80:FF:000039">
    <property type="entry name" value="Glucosidase, alpha neutral C"/>
    <property type="match status" value="1"/>
</dbReference>
<accession>A0A6A4THD8</accession>
<dbReference type="AlphaFoldDB" id="A0A6A4THD8"/>
<dbReference type="InterPro" id="IPR011013">
    <property type="entry name" value="Gal_mutarotase_sf_dom"/>
</dbReference>
<feature type="domain" description="Glycoside hydrolase family 31 N-terminal" evidence="6">
    <location>
        <begin position="123"/>
        <end position="332"/>
    </location>
</feature>
<dbReference type="GO" id="GO:0030246">
    <property type="term" value="F:carbohydrate binding"/>
    <property type="evidence" value="ECO:0007669"/>
    <property type="project" value="InterPro"/>
</dbReference>
<evidence type="ECO:0000259" key="5">
    <source>
        <dbReference type="Pfam" id="PF01055"/>
    </source>
</evidence>
<name>A0A6A4THD8_SCOMX</name>
<evidence type="ECO:0000259" key="7">
    <source>
        <dbReference type="Pfam" id="PF21365"/>
    </source>
</evidence>
<gene>
    <name evidence="8" type="ORF">F2P81_003036</name>
</gene>
<dbReference type="PROSITE" id="PS00129">
    <property type="entry name" value="GLYCOSYL_HYDROL_F31_1"/>
    <property type="match status" value="1"/>
</dbReference>
<evidence type="ECO:0000313" key="9">
    <source>
        <dbReference type="Proteomes" id="UP000438429"/>
    </source>
</evidence>
<dbReference type="Gene3D" id="2.60.40.1180">
    <property type="entry name" value="Golgi alpha-mannosidase II"/>
    <property type="match status" value="2"/>
</dbReference>
<evidence type="ECO:0000259" key="6">
    <source>
        <dbReference type="Pfam" id="PF13802"/>
    </source>
</evidence>
<dbReference type="CDD" id="cd14752">
    <property type="entry name" value="GH31_N"/>
    <property type="match status" value="1"/>
</dbReference>
<dbReference type="InterPro" id="IPR048395">
    <property type="entry name" value="Glyco_hydro_31_C"/>
</dbReference>
<dbReference type="GO" id="GO:0004558">
    <property type="term" value="F:alpha-1,4-glucosidase activity"/>
    <property type="evidence" value="ECO:0007669"/>
    <property type="project" value="TreeGrafter"/>
</dbReference>
<protein>
    <submittedName>
        <fullName evidence="8">Uncharacterized protein</fullName>
    </submittedName>
</protein>
<organism evidence="8 9">
    <name type="scientific">Scophthalmus maximus</name>
    <name type="common">Turbot</name>
    <name type="synonym">Psetta maxima</name>
    <dbReference type="NCBI Taxonomy" id="52904"/>
    <lineage>
        <taxon>Eukaryota</taxon>
        <taxon>Metazoa</taxon>
        <taxon>Chordata</taxon>
        <taxon>Craniata</taxon>
        <taxon>Vertebrata</taxon>
        <taxon>Euteleostomi</taxon>
        <taxon>Actinopterygii</taxon>
        <taxon>Neopterygii</taxon>
        <taxon>Teleostei</taxon>
        <taxon>Neoteleostei</taxon>
        <taxon>Acanthomorphata</taxon>
        <taxon>Carangaria</taxon>
        <taxon>Pleuronectiformes</taxon>
        <taxon>Pleuronectoidei</taxon>
        <taxon>Scophthalmidae</taxon>
        <taxon>Scophthalmus</taxon>
    </lineage>
</organism>
<dbReference type="Proteomes" id="UP000438429">
    <property type="component" value="Unassembled WGS sequence"/>
</dbReference>
<evidence type="ECO:0000256" key="4">
    <source>
        <dbReference type="RuleBase" id="RU361185"/>
    </source>
</evidence>
<dbReference type="Pfam" id="PF13802">
    <property type="entry name" value="Gal_mutarotas_2"/>
    <property type="match status" value="1"/>
</dbReference>
<dbReference type="GO" id="GO:0006491">
    <property type="term" value="P:N-glycan processing"/>
    <property type="evidence" value="ECO:0007669"/>
    <property type="project" value="TreeGrafter"/>
</dbReference>
<keyword evidence="3 4" id="KW-0326">Glycosidase</keyword>